<dbReference type="Proteomes" id="UP000249061">
    <property type="component" value="Unassembled WGS sequence"/>
</dbReference>
<gene>
    <name evidence="3" type="ORF">DI536_23465</name>
</gene>
<evidence type="ECO:0000259" key="2">
    <source>
        <dbReference type="SMART" id="SM00470"/>
    </source>
</evidence>
<dbReference type="EMBL" id="QFQP01000023">
    <property type="protein sequence ID" value="PZR08855.1"/>
    <property type="molecule type" value="Genomic_DNA"/>
</dbReference>
<dbReference type="SUPFAM" id="SSF110849">
    <property type="entry name" value="ParB/Sulfiredoxin"/>
    <property type="match status" value="1"/>
</dbReference>
<protein>
    <submittedName>
        <fullName evidence="3">Chromosome partitioning protein ParB</fullName>
    </submittedName>
</protein>
<evidence type="ECO:0000313" key="4">
    <source>
        <dbReference type="Proteomes" id="UP000249061"/>
    </source>
</evidence>
<feature type="domain" description="ParB-like N-terminal" evidence="2">
    <location>
        <begin position="66"/>
        <end position="151"/>
    </location>
</feature>
<sequence length="323" mass="35874">MATKKTVKKTRKPRRKKVEAKSKGLGAKETAVSVDGLELARLVEEDGGTIVGSYKEPLGGKHVVLATLPIDKVEPTPYQRDRSEAHVKKLADAMERVGRFLDPIISVRKDGKYWTPNGNHRLGAARLLGLKSIVSLVIPEEDVAFQILALNTEKAHNLKERSLEVIRMVRGLVGADSEKNESDYIAFLEEPHFATFGAVYEKRPRFSAGAYSPVVKRLEAFLEEPIGEALKTREARADLLLQWDDEVARVIEALKAKGMQSPYLRNYVVARVNFLRFKKDGEFDFDETVQKMIDATKKIDPAKVNKEDLAKMGGGGGGGDSEE</sequence>
<feature type="region of interest" description="Disordered" evidence="1">
    <location>
        <begin position="304"/>
        <end position="323"/>
    </location>
</feature>
<dbReference type="Pfam" id="PF02195">
    <property type="entry name" value="ParB_N"/>
    <property type="match status" value="1"/>
</dbReference>
<dbReference type="SMART" id="SM00470">
    <property type="entry name" value="ParB"/>
    <property type="match status" value="1"/>
</dbReference>
<dbReference type="Gene3D" id="3.90.1530.10">
    <property type="entry name" value="Conserved hypothetical protein from pyrococcus furiosus pfu- 392566-001, ParB domain"/>
    <property type="match status" value="1"/>
</dbReference>
<feature type="compositionally biased region" description="Gly residues" evidence="1">
    <location>
        <begin position="312"/>
        <end position="323"/>
    </location>
</feature>
<name>A0A2W5TBV8_9BACT</name>
<feature type="compositionally biased region" description="Basic residues" evidence="1">
    <location>
        <begin position="1"/>
        <end position="18"/>
    </location>
</feature>
<organism evidence="3 4">
    <name type="scientific">Archangium gephyra</name>
    <dbReference type="NCBI Taxonomy" id="48"/>
    <lineage>
        <taxon>Bacteria</taxon>
        <taxon>Pseudomonadati</taxon>
        <taxon>Myxococcota</taxon>
        <taxon>Myxococcia</taxon>
        <taxon>Myxococcales</taxon>
        <taxon>Cystobacterineae</taxon>
        <taxon>Archangiaceae</taxon>
        <taxon>Archangium</taxon>
    </lineage>
</organism>
<feature type="region of interest" description="Disordered" evidence="1">
    <location>
        <begin position="1"/>
        <end position="25"/>
    </location>
</feature>
<dbReference type="InterPro" id="IPR003115">
    <property type="entry name" value="ParB_N"/>
</dbReference>
<evidence type="ECO:0000256" key="1">
    <source>
        <dbReference type="SAM" id="MobiDB-lite"/>
    </source>
</evidence>
<dbReference type="AlphaFoldDB" id="A0A2W5TBV8"/>
<dbReference type="InterPro" id="IPR036086">
    <property type="entry name" value="ParB/Sulfiredoxin_sf"/>
</dbReference>
<evidence type="ECO:0000313" key="3">
    <source>
        <dbReference type="EMBL" id="PZR08855.1"/>
    </source>
</evidence>
<reference evidence="3 4" key="1">
    <citation type="submission" date="2017-08" db="EMBL/GenBank/DDBJ databases">
        <title>Infants hospitalized years apart are colonized by the same room-sourced microbial strains.</title>
        <authorList>
            <person name="Brooks B."/>
            <person name="Olm M.R."/>
            <person name="Firek B.A."/>
            <person name="Baker R."/>
            <person name="Thomas B.C."/>
            <person name="Morowitz M.J."/>
            <person name="Banfield J.F."/>
        </authorList>
    </citation>
    <scope>NUCLEOTIDE SEQUENCE [LARGE SCALE GENOMIC DNA]</scope>
    <source>
        <strain evidence="3">S2_003_000_R2_14</strain>
    </source>
</reference>
<accession>A0A2W5TBV8</accession>
<comment type="caution">
    <text evidence="3">The sequence shown here is derived from an EMBL/GenBank/DDBJ whole genome shotgun (WGS) entry which is preliminary data.</text>
</comment>
<proteinExistence type="predicted"/>